<evidence type="ECO:0000313" key="15">
    <source>
        <dbReference type="EMBL" id="GBR09786.1"/>
    </source>
</evidence>
<evidence type="ECO:0000256" key="9">
    <source>
        <dbReference type="ARBA" id="ARBA00022989"/>
    </source>
</evidence>
<evidence type="ECO:0000313" key="16">
    <source>
        <dbReference type="Proteomes" id="UP001061070"/>
    </source>
</evidence>
<feature type="domain" description="Cytochrome b561 bacterial/Ni-hydrogenase" evidence="14">
    <location>
        <begin position="9"/>
        <end position="186"/>
    </location>
</feature>
<comment type="cofactor">
    <cofactor evidence="1">
        <name>heme b</name>
        <dbReference type="ChEBI" id="CHEBI:60344"/>
    </cofactor>
</comment>
<evidence type="ECO:0000256" key="8">
    <source>
        <dbReference type="ARBA" id="ARBA00022982"/>
    </source>
</evidence>
<dbReference type="EMBL" id="BAQW01000004">
    <property type="protein sequence ID" value="GBR09786.1"/>
    <property type="molecule type" value="Genomic_DNA"/>
</dbReference>
<dbReference type="InterPro" id="IPR016174">
    <property type="entry name" value="Di-haem_cyt_TM"/>
</dbReference>
<evidence type="ECO:0000256" key="11">
    <source>
        <dbReference type="ARBA" id="ARBA00023136"/>
    </source>
</evidence>
<evidence type="ECO:0000256" key="3">
    <source>
        <dbReference type="ARBA" id="ARBA00022448"/>
    </source>
</evidence>
<evidence type="ECO:0000256" key="10">
    <source>
        <dbReference type="ARBA" id="ARBA00023004"/>
    </source>
</evidence>
<dbReference type="RefSeq" id="WP_063902795.1">
    <property type="nucleotide sequence ID" value="NZ_BAQW01000004.1"/>
</dbReference>
<evidence type="ECO:0000256" key="1">
    <source>
        <dbReference type="ARBA" id="ARBA00001970"/>
    </source>
</evidence>
<evidence type="ECO:0000256" key="7">
    <source>
        <dbReference type="ARBA" id="ARBA00022723"/>
    </source>
</evidence>
<evidence type="ECO:0000256" key="12">
    <source>
        <dbReference type="ARBA" id="ARBA00037975"/>
    </source>
</evidence>
<keyword evidence="6 13" id="KW-0812">Transmembrane</keyword>
<keyword evidence="4" id="KW-1003">Cell membrane</keyword>
<dbReference type="Pfam" id="PF01292">
    <property type="entry name" value="Ni_hydr_CYTB"/>
    <property type="match status" value="1"/>
</dbReference>
<evidence type="ECO:0000256" key="5">
    <source>
        <dbReference type="ARBA" id="ARBA00022617"/>
    </source>
</evidence>
<gene>
    <name evidence="15" type="ORF">AA0228_0803</name>
</gene>
<organism evidence="15 16">
    <name type="scientific">Gluconobacter frateurii NRIC 0228</name>
    <dbReference type="NCBI Taxonomy" id="1307946"/>
    <lineage>
        <taxon>Bacteria</taxon>
        <taxon>Pseudomonadati</taxon>
        <taxon>Pseudomonadota</taxon>
        <taxon>Alphaproteobacteria</taxon>
        <taxon>Acetobacterales</taxon>
        <taxon>Acetobacteraceae</taxon>
        <taxon>Gluconobacter</taxon>
    </lineage>
</organism>
<feature type="transmembrane region" description="Helical" evidence="13">
    <location>
        <begin position="47"/>
        <end position="69"/>
    </location>
</feature>
<reference evidence="15" key="1">
    <citation type="submission" date="2013-04" db="EMBL/GenBank/DDBJ databases">
        <title>The genome sequencing project of 58 acetic acid bacteria.</title>
        <authorList>
            <person name="Okamoto-Kainuma A."/>
            <person name="Ishikawa M."/>
            <person name="Umino S."/>
            <person name="Koizumi Y."/>
            <person name="Shiwa Y."/>
            <person name="Yoshikawa H."/>
            <person name="Matsutani M."/>
            <person name="Matsushita K."/>
        </authorList>
    </citation>
    <scope>NUCLEOTIDE SEQUENCE</scope>
    <source>
        <strain evidence="15">NRIC 0228</strain>
    </source>
</reference>
<sequence>MPASWSVERYTRLAIILHWIMALNIAALVIIGLLMVHGGLTPDTMFWLYQLHKSIGITVLLAAVVRLVWRLSHRPPPLPPTMQPGEKTAAHAGHIILYAALFIIPLTGWALVSSSVFGIPTVLYGLVPWPDLPVFSTLTDKAPVEAVLKTIHAYGAYALIALVALHILAALRHQFLLRDDIMARMLLHWGKSRL</sequence>
<evidence type="ECO:0000259" key="14">
    <source>
        <dbReference type="Pfam" id="PF01292"/>
    </source>
</evidence>
<evidence type="ECO:0000256" key="13">
    <source>
        <dbReference type="SAM" id="Phobius"/>
    </source>
</evidence>
<dbReference type="Gene3D" id="1.20.950.20">
    <property type="entry name" value="Transmembrane di-heme cytochromes, Chain C"/>
    <property type="match status" value="1"/>
</dbReference>
<evidence type="ECO:0000256" key="6">
    <source>
        <dbReference type="ARBA" id="ARBA00022692"/>
    </source>
</evidence>
<keyword evidence="11 13" id="KW-0472">Membrane</keyword>
<keyword evidence="5" id="KW-0349">Heme</keyword>
<dbReference type="InterPro" id="IPR011577">
    <property type="entry name" value="Cyt_b561_bac/Ni-Hgenase"/>
</dbReference>
<name>A0ABQ0Q9A8_9PROT</name>
<keyword evidence="10" id="KW-0408">Iron</keyword>
<comment type="subcellular location">
    <subcellularLocation>
        <location evidence="2">Cell membrane</location>
        <topology evidence="2">Multi-pass membrane protein</topology>
    </subcellularLocation>
</comment>
<feature type="transmembrane region" description="Helical" evidence="13">
    <location>
        <begin position="90"/>
        <end position="112"/>
    </location>
</feature>
<evidence type="ECO:0000256" key="4">
    <source>
        <dbReference type="ARBA" id="ARBA00022475"/>
    </source>
</evidence>
<keyword evidence="8" id="KW-0249">Electron transport</keyword>
<accession>A0ABQ0Q9A8</accession>
<feature type="transmembrane region" description="Helical" evidence="13">
    <location>
        <begin position="12"/>
        <end position="35"/>
    </location>
</feature>
<keyword evidence="3" id="KW-0813">Transport</keyword>
<keyword evidence="9 13" id="KW-1133">Transmembrane helix</keyword>
<evidence type="ECO:0000256" key="2">
    <source>
        <dbReference type="ARBA" id="ARBA00004651"/>
    </source>
</evidence>
<dbReference type="PANTHER" id="PTHR30529:SF6">
    <property type="entry name" value="BLL0291 PROTEIN"/>
    <property type="match status" value="1"/>
</dbReference>
<feature type="transmembrane region" description="Helical" evidence="13">
    <location>
        <begin position="151"/>
        <end position="171"/>
    </location>
</feature>
<protein>
    <submittedName>
        <fullName evidence="15">Cytochrome B561</fullName>
    </submittedName>
</protein>
<dbReference type="PANTHER" id="PTHR30529">
    <property type="entry name" value="CYTOCHROME B561"/>
    <property type="match status" value="1"/>
</dbReference>
<keyword evidence="16" id="KW-1185">Reference proteome</keyword>
<dbReference type="InterPro" id="IPR052168">
    <property type="entry name" value="Cytochrome_b561_oxidase"/>
</dbReference>
<keyword evidence="7" id="KW-0479">Metal-binding</keyword>
<dbReference type="SUPFAM" id="SSF81342">
    <property type="entry name" value="Transmembrane di-heme cytochromes"/>
    <property type="match status" value="1"/>
</dbReference>
<proteinExistence type="inferred from homology"/>
<dbReference type="Proteomes" id="UP001061070">
    <property type="component" value="Unassembled WGS sequence"/>
</dbReference>
<comment type="caution">
    <text evidence="15">The sequence shown here is derived from an EMBL/GenBank/DDBJ whole genome shotgun (WGS) entry which is preliminary data.</text>
</comment>
<comment type="similarity">
    <text evidence="12">Belongs to the cytochrome b561 family.</text>
</comment>